<reference evidence="1 2" key="1">
    <citation type="submission" date="2022-11" db="EMBL/GenBank/DDBJ databases">
        <title>Minimal conservation of predation-associated metabolite biosynthetic gene clusters underscores biosynthetic potential of Myxococcota including descriptions for ten novel species: Archangium lansinium sp. nov., Myxococcus landrumus sp. nov., Nannocystis bai.</title>
        <authorList>
            <person name="Ahearne A."/>
            <person name="Stevens C."/>
            <person name="Phillips K."/>
        </authorList>
    </citation>
    <scope>NUCLEOTIDE SEQUENCE [LARGE SCALE GENOMIC DNA]</scope>
    <source>
        <strain evidence="1 2">MIWBW</strain>
    </source>
</reference>
<protein>
    <submittedName>
        <fullName evidence="1">Uncharacterized protein</fullName>
    </submittedName>
</protein>
<dbReference type="EMBL" id="JAPNKA010000001">
    <property type="protein sequence ID" value="MCY1083034.1"/>
    <property type="molecule type" value="Genomic_DNA"/>
</dbReference>
<organism evidence="1 2">
    <name type="scientific">Archangium lansingense</name>
    <dbReference type="NCBI Taxonomy" id="2995310"/>
    <lineage>
        <taxon>Bacteria</taxon>
        <taxon>Pseudomonadati</taxon>
        <taxon>Myxococcota</taxon>
        <taxon>Myxococcia</taxon>
        <taxon>Myxococcales</taxon>
        <taxon>Cystobacterineae</taxon>
        <taxon>Archangiaceae</taxon>
        <taxon>Archangium</taxon>
    </lineage>
</organism>
<proteinExistence type="predicted"/>
<evidence type="ECO:0000313" key="2">
    <source>
        <dbReference type="Proteomes" id="UP001207654"/>
    </source>
</evidence>
<comment type="caution">
    <text evidence="1">The sequence shown here is derived from an EMBL/GenBank/DDBJ whole genome shotgun (WGS) entry which is preliminary data.</text>
</comment>
<keyword evidence="2" id="KW-1185">Reference proteome</keyword>
<gene>
    <name evidence="1" type="ORF">OV287_52225</name>
</gene>
<dbReference type="Proteomes" id="UP001207654">
    <property type="component" value="Unassembled WGS sequence"/>
</dbReference>
<name>A0ABT4AQB9_9BACT</name>
<dbReference type="RefSeq" id="WP_267541580.1">
    <property type="nucleotide sequence ID" value="NZ_JAPNKA010000001.1"/>
</dbReference>
<sequence length="76" mass="8702">MCIAPRGTTIGDARYLYEQIRSVRPDYGLRLIHHSFATLTGSGESHPPRLKYVELWFSNRLADLWDVRESIPVSQG</sequence>
<accession>A0ABT4AQB9</accession>
<evidence type="ECO:0000313" key="1">
    <source>
        <dbReference type="EMBL" id="MCY1083034.1"/>
    </source>
</evidence>